<dbReference type="KEGG" id="msch:N508_000446"/>
<evidence type="ECO:0000256" key="11">
    <source>
        <dbReference type="PIRSR" id="PIRSR006268-2"/>
    </source>
</evidence>
<reference evidence="13" key="1">
    <citation type="journal article" date="2014" name="Genome Announc.">
        <title>Draft genome sequences of the altered schaedler flora, a defined bacterial community from gnotobiotic mice.</title>
        <authorList>
            <person name="Wannemuehler M.J."/>
            <person name="Overstreet A.M."/>
            <person name="Ward D.V."/>
            <person name="Phillips G.J."/>
        </authorList>
    </citation>
    <scope>NUCLEOTIDE SEQUENCE</scope>
    <source>
        <strain evidence="13">ASF457</strain>
    </source>
</reference>
<keyword evidence="12" id="KW-0449">Lipoprotein</keyword>
<keyword evidence="4 10" id="KW-0808">Transferase</keyword>
<keyword evidence="6 10" id="KW-0274">FAD</keyword>
<gene>
    <name evidence="13" type="ORF">N508_000446</name>
</gene>
<accession>V2Q9Q9</accession>
<dbReference type="Gene3D" id="3.10.520.10">
    <property type="entry name" value="ApbE-like domains"/>
    <property type="match status" value="1"/>
</dbReference>
<evidence type="ECO:0000313" key="13">
    <source>
        <dbReference type="EMBL" id="USF23388.1"/>
    </source>
</evidence>
<dbReference type="EC" id="2.7.1.180" evidence="1 10"/>
<feature type="binding site" evidence="11">
    <location>
        <position position="271"/>
    </location>
    <ligand>
        <name>Mg(2+)</name>
        <dbReference type="ChEBI" id="CHEBI:18420"/>
    </ligand>
</feature>
<evidence type="ECO:0000256" key="3">
    <source>
        <dbReference type="ARBA" id="ARBA00022630"/>
    </source>
</evidence>
<evidence type="ECO:0000256" key="7">
    <source>
        <dbReference type="ARBA" id="ARBA00022842"/>
    </source>
</evidence>
<dbReference type="RefSeq" id="WP_023276455.1">
    <property type="nucleotide sequence ID" value="NZ_CP097562.1"/>
</dbReference>
<dbReference type="GO" id="GO:0005886">
    <property type="term" value="C:plasma membrane"/>
    <property type="evidence" value="ECO:0007669"/>
    <property type="project" value="UniProtKB-SubCell"/>
</dbReference>
<dbReference type="OrthoDB" id="9778595at2"/>
<dbReference type="Proteomes" id="UP000017429">
    <property type="component" value="Chromosome"/>
</dbReference>
<feature type="binding site" evidence="11">
    <location>
        <position position="267"/>
    </location>
    <ligand>
        <name>Mg(2+)</name>
        <dbReference type="ChEBI" id="CHEBI:18420"/>
    </ligand>
</feature>
<dbReference type="PANTHER" id="PTHR30040">
    <property type="entry name" value="THIAMINE BIOSYNTHESIS LIPOPROTEIN APBE"/>
    <property type="match status" value="1"/>
</dbReference>
<comment type="catalytic activity">
    <reaction evidence="9 10 12">
        <text>L-threonyl-[protein] + FAD = FMN-L-threonyl-[protein] + AMP + H(+)</text>
        <dbReference type="Rhea" id="RHEA:36847"/>
        <dbReference type="Rhea" id="RHEA-COMP:11060"/>
        <dbReference type="Rhea" id="RHEA-COMP:11061"/>
        <dbReference type="ChEBI" id="CHEBI:15378"/>
        <dbReference type="ChEBI" id="CHEBI:30013"/>
        <dbReference type="ChEBI" id="CHEBI:57692"/>
        <dbReference type="ChEBI" id="CHEBI:74257"/>
        <dbReference type="ChEBI" id="CHEBI:456215"/>
        <dbReference type="EC" id="2.7.1.180"/>
    </reaction>
</comment>
<keyword evidence="7 10" id="KW-0460">Magnesium</keyword>
<keyword evidence="12" id="KW-1003">Cell membrane</keyword>
<keyword evidence="14" id="KW-1185">Reference proteome</keyword>
<keyword evidence="5 10" id="KW-0479">Metal-binding</keyword>
<protein>
    <recommendedName>
        <fullName evidence="2 10">FAD:protein FMN transferase</fullName>
        <ecNumber evidence="1 10">2.7.1.180</ecNumber>
    </recommendedName>
    <alternativeName>
        <fullName evidence="8 10">Flavin transferase</fullName>
    </alternativeName>
</protein>
<dbReference type="GO" id="GO:0016740">
    <property type="term" value="F:transferase activity"/>
    <property type="evidence" value="ECO:0007669"/>
    <property type="project" value="UniProtKB-UniRule"/>
</dbReference>
<comment type="cofactor">
    <cofactor evidence="11">
        <name>Mg(2+)</name>
        <dbReference type="ChEBI" id="CHEBI:18420"/>
    </cofactor>
    <cofactor evidence="11">
        <name>Mn(2+)</name>
        <dbReference type="ChEBI" id="CHEBI:29035"/>
    </cofactor>
    <text evidence="11">Magnesium. Can also use manganese.</text>
</comment>
<dbReference type="InterPro" id="IPR003374">
    <property type="entry name" value="ApbE-like_sf"/>
</dbReference>
<dbReference type="PROSITE" id="PS51257">
    <property type="entry name" value="PROKAR_LIPOPROTEIN"/>
    <property type="match status" value="1"/>
</dbReference>
<evidence type="ECO:0000256" key="4">
    <source>
        <dbReference type="ARBA" id="ARBA00022679"/>
    </source>
</evidence>
<evidence type="ECO:0000256" key="5">
    <source>
        <dbReference type="ARBA" id="ARBA00022723"/>
    </source>
</evidence>
<sequence length="313" mass="35954">MKKTVIVILLFNVITACSKEKFITYHFFSLGTIIDITIQEKYAEYLPEINKYINNLSDIVLLDEKNINTAYADEKINISKETIDIYKKSIFYYNISIKYDPSSYTVSSLYGFPEGPYHIPAEKDIINAKINAGFDKLILNNDYFIKKSNLLVDFSANAKGYIVDKTVEYMKNLSIDNFIINAGGDLYISGKKNKEYFNTGIIDPDNKNTTLSIVNIENMALATSGNYERYFIDNDKYISHIFEGITYEPVNNYKSVSVIAENAEKADGFATLFYLLDINEITNYCKKFNVAVLILTNNHKIVKLCNWEKYEKL</sequence>
<evidence type="ECO:0000256" key="1">
    <source>
        <dbReference type="ARBA" id="ARBA00011955"/>
    </source>
</evidence>
<dbReference type="AlphaFoldDB" id="V2Q9Q9"/>
<dbReference type="Pfam" id="PF02424">
    <property type="entry name" value="ApbE"/>
    <property type="match status" value="1"/>
</dbReference>
<name>V2Q9Q9_9BACT</name>
<organism evidence="13 14">
    <name type="scientific">Mucispirillum schaedleri ASF457</name>
    <dbReference type="NCBI Taxonomy" id="1379858"/>
    <lineage>
        <taxon>Bacteria</taxon>
        <taxon>Pseudomonadati</taxon>
        <taxon>Deferribacterota</taxon>
        <taxon>Deferribacteres</taxon>
        <taxon>Deferribacterales</taxon>
        <taxon>Mucispirillaceae</taxon>
        <taxon>Mucispirillum</taxon>
    </lineage>
</organism>
<evidence type="ECO:0000256" key="10">
    <source>
        <dbReference type="PIRNR" id="PIRNR006268"/>
    </source>
</evidence>
<dbReference type="PANTHER" id="PTHR30040:SF2">
    <property type="entry name" value="FAD:PROTEIN FMN TRANSFERASE"/>
    <property type="match status" value="1"/>
</dbReference>
<dbReference type="GO" id="GO:0046872">
    <property type="term" value="F:metal ion binding"/>
    <property type="evidence" value="ECO:0007669"/>
    <property type="project" value="UniProtKB-UniRule"/>
</dbReference>
<keyword evidence="3 10" id="KW-0285">Flavoprotein</keyword>
<proteinExistence type="inferred from homology"/>
<feature type="binding site" evidence="11">
    <location>
        <position position="156"/>
    </location>
    <ligand>
        <name>Mg(2+)</name>
        <dbReference type="ChEBI" id="CHEBI:18420"/>
    </ligand>
</feature>
<comment type="subcellular location">
    <subcellularLocation>
        <location evidence="12">Cell inner membrane</location>
        <topology evidence="12">Lipid-anchor</topology>
        <orientation evidence="12">Periplasmic side</orientation>
    </subcellularLocation>
</comment>
<dbReference type="eggNOG" id="COG1477">
    <property type="taxonomic scope" value="Bacteria"/>
</dbReference>
<evidence type="ECO:0000256" key="6">
    <source>
        <dbReference type="ARBA" id="ARBA00022827"/>
    </source>
</evidence>
<dbReference type="PIRSF" id="PIRSF006268">
    <property type="entry name" value="ApbE"/>
    <property type="match status" value="1"/>
</dbReference>
<keyword evidence="12" id="KW-0472">Membrane</keyword>
<dbReference type="EMBL" id="CP097562">
    <property type="protein sequence ID" value="USF23388.1"/>
    <property type="molecule type" value="Genomic_DNA"/>
</dbReference>
<dbReference type="SUPFAM" id="SSF143631">
    <property type="entry name" value="ApbE-like"/>
    <property type="match status" value="1"/>
</dbReference>
<reference evidence="13" key="3">
    <citation type="submission" date="2022-06" db="EMBL/GenBank/DDBJ databases">
        <title>Resources to Facilitate Use of the Altered Schaedler Flora (ASF) Mouse Model to Study Microbiome Function.</title>
        <authorList>
            <person name="Proctor A."/>
            <person name="Parvinroo S."/>
            <person name="Richie T."/>
            <person name="Jia X."/>
            <person name="Lee S.T.M."/>
            <person name="Karp P.D."/>
            <person name="Paley S."/>
            <person name="Kostic A.D."/>
            <person name="Pierre J.F."/>
            <person name="Wannemuehler M.J."/>
            <person name="Phillips G.J."/>
        </authorList>
    </citation>
    <scope>NUCLEOTIDE SEQUENCE</scope>
    <source>
        <strain evidence="13">ASF457</strain>
    </source>
</reference>
<dbReference type="InterPro" id="IPR024932">
    <property type="entry name" value="ApbE"/>
</dbReference>
<comment type="similarity">
    <text evidence="10 12">Belongs to the ApbE family.</text>
</comment>
<comment type="function">
    <text evidence="12">Flavin transferase that catalyzes the transfer of the FMN moiety of FAD and its covalent binding to the hydroxyl group of a threonine residue in a target flavoprotein.</text>
</comment>
<evidence type="ECO:0000256" key="2">
    <source>
        <dbReference type="ARBA" id="ARBA00016337"/>
    </source>
</evidence>
<evidence type="ECO:0000256" key="9">
    <source>
        <dbReference type="ARBA" id="ARBA00048540"/>
    </source>
</evidence>
<keyword evidence="12" id="KW-0997">Cell inner membrane</keyword>
<reference evidence="13" key="2">
    <citation type="submission" date="2022-05" db="EMBL/GenBank/DDBJ databases">
        <authorList>
            <person name="Proctor A.L."/>
            <person name="Phillips G.J."/>
            <person name="Wannemuehler M.J."/>
        </authorList>
    </citation>
    <scope>NUCLEOTIDE SEQUENCE</scope>
    <source>
        <strain evidence="13">ASF457</strain>
    </source>
</reference>
<evidence type="ECO:0000313" key="14">
    <source>
        <dbReference type="Proteomes" id="UP000017429"/>
    </source>
</evidence>
<evidence type="ECO:0000256" key="12">
    <source>
        <dbReference type="RuleBase" id="RU363002"/>
    </source>
</evidence>
<evidence type="ECO:0000256" key="8">
    <source>
        <dbReference type="ARBA" id="ARBA00031306"/>
    </source>
</evidence>